<sequence>PINEKDIPQDLHEPPLESVPEVGDSGSMDSQYEETAKIAEQVDNEPADEYQINQRSAASDKMKSYHKFRTKSDRESAAEKAETEKQRAQQPTVLLVEDNVINQRILRRKLESKGFTVTVANNGNEAVEFVTDSFRKDATKMQYACILMDQEMPVMDGNAATQAIRDFEDREMNQGNGRRNRILGVTANVRDEQKEGMLKAGMDDIIHKPYKIEDIIAKIWELIGQDDMKETMELPMR</sequence>
<reference evidence="1" key="1">
    <citation type="submission" date="2024-09" db="EMBL/GenBank/DDBJ databases">
        <title>Black Yeasts Isolated from many extreme environments.</title>
        <authorList>
            <person name="Coleine C."/>
            <person name="Stajich J.E."/>
            <person name="Selbmann L."/>
        </authorList>
    </citation>
    <scope>NUCLEOTIDE SEQUENCE</scope>
    <source>
        <strain evidence="1">CCFEE 5737</strain>
    </source>
</reference>
<name>A0ACC3DII5_9PEZI</name>
<accession>A0ACC3DII5</accession>
<evidence type="ECO:0000313" key="1">
    <source>
        <dbReference type="EMBL" id="KAK3076352.1"/>
    </source>
</evidence>
<dbReference type="Proteomes" id="UP001186974">
    <property type="component" value="Unassembled WGS sequence"/>
</dbReference>
<evidence type="ECO:0000313" key="2">
    <source>
        <dbReference type="Proteomes" id="UP001186974"/>
    </source>
</evidence>
<keyword evidence="2" id="KW-1185">Reference proteome</keyword>
<organism evidence="1 2">
    <name type="scientific">Coniosporium uncinatum</name>
    <dbReference type="NCBI Taxonomy" id="93489"/>
    <lineage>
        <taxon>Eukaryota</taxon>
        <taxon>Fungi</taxon>
        <taxon>Dikarya</taxon>
        <taxon>Ascomycota</taxon>
        <taxon>Pezizomycotina</taxon>
        <taxon>Dothideomycetes</taxon>
        <taxon>Dothideomycetes incertae sedis</taxon>
        <taxon>Coniosporium</taxon>
    </lineage>
</organism>
<comment type="caution">
    <text evidence="1">The sequence shown here is derived from an EMBL/GenBank/DDBJ whole genome shotgun (WGS) entry which is preliminary data.</text>
</comment>
<gene>
    <name evidence="1" type="ORF">LTS18_013244</name>
</gene>
<dbReference type="EMBL" id="JAWDJW010004066">
    <property type="protein sequence ID" value="KAK3076352.1"/>
    <property type="molecule type" value="Genomic_DNA"/>
</dbReference>
<protein>
    <submittedName>
        <fullName evidence="1">Uncharacterized protein</fullName>
    </submittedName>
</protein>
<proteinExistence type="predicted"/>
<feature type="non-terminal residue" evidence="1">
    <location>
        <position position="1"/>
    </location>
</feature>